<feature type="compositionally biased region" description="Basic and acidic residues" evidence="1">
    <location>
        <begin position="26"/>
        <end position="39"/>
    </location>
</feature>
<feature type="region of interest" description="Disordered" evidence="1">
    <location>
        <begin position="1"/>
        <end position="46"/>
    </location>
</feature>
<protein>
    <submittedName>
        <fullName evidence="2">Uncharacterized protein</fullName>
    </submittedName>
</protein>
<proteinExistence type="predicted"/>
<gene>
    <name evidence="2" type="ORF">UV8b_07822</name>
</gene>
<sequence length="84" mass="9484">MNEAVLPRLSRTPLELGKTGRLVSRTSRDRDERANDGHRQSSTVIFDSHRQSSSTVIFDSHLRQSSSTVIFDSHRLPSAAIDRH</sequence>
<dbReference type="GeneID" id="66068599"/>
<accession>A0A8E5MKY8</accession>
<dbReference type="RefSeq" id="XP_043001254.1">
    <property type="nucleotide sequence ID" value="XM_043145319.1"/>
</dbReference>
<reference evidence="2" key="1">
    <citation type="submission" date="2020-03" db="EMBL/GenBank/DDBJ databases">
        <title>A mixture of massive structural variations and highly conserved coding sequences in Ustilaginoidea virens genome.</title>
        <authorList>
            <person name="Zhang K."/>
            <person name="Zhao Z."/>
            <person name="Zhang Z."/>
            <person name="Li Y."/>
            <person name="Hsiang T."/>
            <person name="Sun W."/>
        </authorList>
    </citation>
    <scope>NUCLEOTIDE SEQUENCE</scope>
    <source>
        <strain evidence="2">UV-8b</strain>
    </source>
</reference>
<dbReference type="KEGG" id="uvi:66068599"/>
<name>A0A8E5MKY8_USTVR</name>
<keyword evidence="3" id="KW-1185">Reference proteome</keyword>
<dbReference type="EMBL" id="CP072759">
    <property type="protein sequence ID" value="QUC23581.1"/>
    <property type="molecule type" value="Genomic_DNA"/>
</dbReference>
<evidence type="ECO:0000256" key="1">
    <source>
        <dbReference type="SAM" id="MobiDB-lite"/>
    </source>
</evidence>
<dbReference type="Proteomes" id="UP000027002">
    <property type="component" value="Chromosome 7"/>
</dbReference>
<evidence type="ECO:0000313" key="2">
    <source>
        <dbReference type="EMBL" id="QUC23581.1"/>
    </source>
</evidence>
<evidence type="ECO:0000313" key="3">
    <source>
        <dbReference type="Proteomes" id="UP000027002"/>
    </source>
</evidence>
<dbReference type="AlphaFoldDB" id="A0A8E5MKY8"/>
<organism evidence="2 3">
    <name type="scientific">Ustilaginoidea virens</name>
    <name type="common">Rice false smut fungus</name>
    <name type="synonym">Villosiclava virens</name>
    <dbReference type="NCBI Taxonomy" id="1159556"/>
    <lineage>
        <taxon>Eukaryota</taxon>
        <taxon>Fungi</taxon>
        <taxon>Dikarya</taxon>
        <taxon>Ascomycota</taxon>
        <taxon>Pezizomycotina</taxon>
        <taxon>Sordariomycetes</taxon>
        <taxon>Hypocreomycetidae</taxon>
        <taxon>Hypocreales</taxon>
        <taxon>Clavicipitaceae</taxon>
        <taxon>Ustilaginoidea</taxon>
    </lineage>
</organism>